<sequence length="127" mass="13771">MGPMNTLFAKNRLVAPEGDEREGLFNFDTMHGAGRRMVTPQRAGGYNKVKQVCHLVLAVECTWVCFVEAVDGRCSAAQCFRCSAFIGSRFGFGLGRVPGSTSGVQCHAFCVNCLYSSSSAFLGRMTK</sequence>
<name>A0A7S4GAS7_9EUGL</name>
<proteinExistence type="predicted"/>
<gene>
    <name evidence="1" type="ORF">EGYM00163_LOCUS42107</name>
</gene>
<organism evidence="1">
    <name type="scientific">Eutreptiella gymnastica</name>
    <dbReference type="NCBI Taxonomy" id="73025"/>
    <lineage>
        <taxon>Eukaryota</taxon>
        <taxon>Discoba</taxon>
        <taxon>Euglenozoa</taxon>
        <taxon>Euglenida</taxon>
        <taxon>Spirocuta</taxon>
        <taxon>Euglenophyceae</taxon>
        <taxon>Eutreptiales</taxon>
        <taxon>Eutreptiaceae</taxon>
        <taxon>Eutreptiella</taxon>
    </lineage>
</organism>
<evidence type="ECO:0000313" key="1">
    <source>
        <dbReference type="EMBL" id="CAE0830826.1"/>
    </source>
</evidence>
<reference evidence="1" key="1">
    <citation type="submission" date="2021-01" db="EMBL/GenBank/DDBJ databases">
        <authorList>
            <person name="Corre E."/>
            <person name="Pelletier E."/>
            <person name="Niang G."/>
            <person name="Scheremetjew M."/>
            <person name="Finn R."/>
            <person name="Kale V."/>
            <person name="Holt S."/>
            <person name="Cochrane G."/>
            <person name="Meng A."/>
            <person name="Brown T."/>
            <person name="Cohen L."/>
        </authorList>
    </citation>
    <scope>NUCLEOTIDE SEQUENCE</scope>
    <source>
        <strain evidence="1">CCMP1594</strain>
    </source>
</reference>
<dbReference type="EMBL" id="HBJA01122289">
    <property type="protein sequence ID" value="CAE0830826.1"/>
    <property type="molecule type" value="Transcribed_RNA"/>
</dbReference>
<dbReference type="AlphaFoldDB" id="A0A7S4GAS7"/>
<protein>
    <submittedName>
        <fullName evidence="1">Uncharacterized protein</fullName>
    </submittedName>
</protein>
<accession>A0A7S4GAS7</accession>